<name>A0A4C1WD27_EUMVA</name>
<proteinExistence type="predicted"/>
<dbReference type="EMBL" id="BGZK01000515">
    <property type="protein sequence ID" value="GBP48025.1"/>
    <property type="molecule type" value="Genomic_DNA"/>
</dbReference>
<keyword evidence="2" id="KW-1185">Reference proteome</keyword>
<protein>
    <submittedName>
        <fullName evidence="1">Uncharacterized protein</fullName>
    </submittedName>
</protein>
<comment type="caution">
    <text evidence="1">The sequence shown here is derived from an EMBL/GenBank/DDBJ whole genome shotgun (WGS) entry which is preliminary data.</text>
</comment>
<evidence type="ECO:0000313" key="1">
    <source>
        <dbReference type="EMBL" id="GBP48025.1"/>
    </source>
</evidence>
<dbReference type="AlphaFoldDB" id="A0A4C1WD27"/>
<evidence type="ECO:0000313" key="2">
    <source>
        <dbReference type="Proteomes" id="UP000299102"/>
    </source>
</evidence>
<accession>A0A4C1WD27</accession>
<sequence length="114" mass="12780">MTLPRRPCAGAPERGRPSLGRMFSVERFLKFKFAYTTPVSSARLTERKQTRQSTDVQKLKLNSPLTLAGATGVEYFNAFEGIDDPCPTWELLEEILLSAIELETNQMLLAQGDD</sequence>
<gene>
    <name evidence="1" type="ORF">EVAR_83727_1</name>
</gene>
<dbReference type="Proteomes" id="UP000299102">
    <property type="component" value="Unassembled WGS sequence"/>
</dbReference>
<organism evidence="1 2">
    <name type="scientific">Eumeta variegata</name>
    <name type="common">Bagworm moth</name>
    <name type="synonym">Eumeta japonica</name>
    <dbReference type="NCBI Taxonomy" id="151549"/>
    <lineage>
        <taxon>Eukaryota</taxon>
        <taxon>Metazoa</taxon>
        <taxon>Ecdysozoa</taxon>
        <taxon>Arthropoda</taxon>
        <taxon>Hexapoda</taxon>
        <taxon>Insecta</taxon>
        <taxon>Pterygota</taxon>
        <taxon>Neoptera</taxon>
        <taxon>Endopterygota</taxon>
        <taxon>Lepidoptera</taxon>
        <taxon>Glossata</taxon>
        <taxon>Ditrysia</taxon>
        <taxon>Tineoidea</taxon>
        <taxon>Psychidae</taxon>
        <taxon>Oiketicinae</taxon>
        <taxon>Eumeta</taxon>
    </lineage>
</organism>
<reference evidence="1 2" key="1">
    <citation type="journal article" date="2019" name="Commun. Biol.">
        <title>The bagworm genome reveals a unique fibroin gene that provides high tensile strength.</title>
        <authorList>
            <person name="Kono N."/>
            <person name="Nakamura H."/>
            <person name="Ohtoshi R."/>
            <person name="Tomita M."/>
            <person name="Numata K."/>
            <person name="Arakawa K."/>
        </authorList>
    </citation>
    <scope>NUCLEOTIDE SEQUENCE [LARGE SCALE GENOMIC DNA]</scope>
</reference>